<dbReference type="PANTHER" id="PTHR31683:SF18">
    <property type="entry name" value="PECTATE LYASE 21-RELATED"/>
    <property type="match status" value="1"/>
</dbReference>
<dbReference type="SMART" id="SM00656">
    <property type="entry name" value="Amb_all"/>
    <property type="match status" value="2"/>
</dbReference>
<evidence type="ECO:0000256" key="4">
    <source>
        <dbReference type="SAM" id="SignalP"/>
    </source>
</evidence>
<comment type="similarity">
    <text evidence="2">Belongs to the polysaccharide lyase 1 family.</text>
</comment>
<accession>A0ABU7SCA8</accession>
<dbReference type="PANTHER" id="PTHR31683">
    <property type="entry name" value="PECTATE LYASE 18-RELATED"/>
    <property type="match status" value="1"/>
</dbReference>
<feature type="compositionally biased region" description="Pro residues" evidence="3">
    <location>
        <begin position="548"/>
        <end position="569"/>
    </location>
</feature>
<evidence type="ECO:0000259" key="5">
    <source>
        <dbReference type="SMART" id="SM00656"/>
    </source>
</evidence>
<protein>
    <submittedName>
        <fullName evidence="6">Family 16 glycoside hydrolase</fullName>
    </submittedName>
</protein>
<evidence type="ECO:0000256" key="3">
    <source>
        <dbReference type="SAM" id="MobiDB-lite"/>
    </source>
</evidence>
<dbReference type="InterPro" id="IPR012334">
    <property type="entry name" value="Pectin_lyas_fold"/>
</dbReference>
<evidence type="ECO:0000313" key="6">
    <source>
        <dbReference type="EMBL" id="MEE6307579.1"/>
    </source>
</evidence>
<dbReference type="InterPro" id="IPR002022">
    <property type="entry name" value="Pec_lyase"/>
</dbReference>
<keyword evidence="7" id="KW-1185">Reference proteome</keyword>
<feature type="domain" description="Pectate lyase" evidence="5">
    <location>
        <begin position="256"/>
        <end position="476"/>
    </location>
</feature>
<keyword evidence="4" id="KW-0732">Signal</keyword>
<dbReference type="GO" id="GO:0016787">
    <property type="term" value="F:hydrolase activity"/>
    <property type="evidence" value="ECO:0007669"/>
    <property type="project" value="UniProtKB-KW"/>
</dbReference>
<dbReference type="EMBL" id="JAZGQL010000007">
    <property type="protein sequence ID" value="MEE6307579.1"/>
    <property type="molecule type" value="Genomic_DNA"/>
</dbReference>
<dbReference type="InterPro" id="IPR006311">
    <property type="entry name" value="TAT_signal"/>
</dbReference>
<keyword evidence="2" id="KW-0964">Secreted</keyword>
<proteinExistence type="inferred from homology"/>
<dbReference type="InterPro" id="IPR013320">
    <property type="entry name" value="ConA-like_dom_sf"/>
</dbReference>
<feature type="region of interest" description="Disordered" evidence="3">
    <location>
        <begin position="536"/>
        <end position="572"/>
    </location>
</feature>
<dbReference type="RefSeq" id="WP_331207864.1">
    <property type="nucleotide sequence ID" value="NZ_JAZGQL010000007.1"/>
</dbReference>
<dbReference type="Pfam" id="PF00544">
    <property type="entry name" value="Pectate_lyase_4"/>
    <property type="match status" value="2"/>
</dbReference>
<keyword evidence="2" id="KW-0624">Polysaccharide degradation</keyword>
<comment type="subcellular location">
    <subcellularLocation>
        <location evidence="2">Secreted</location>
    </subcellularLocation>
</comment>
<dbReference type="SMART" id="SM00710">
    <property type="entry name" value="PbH1"/>
    <property type="match status" value="7"/>
</dbReference>
<evidence type="ECO:0000256" key="1">
    <source>
        <dbReference type="ARBA" id="ARBA00023239"/>
    </source>
</evidence>
<dbReference type="PROSITE" id="PS51318">
    <property type="entry name" value="TAT"/>
    <property type="match status" value="1"/>
</dbReference>
<dbReference type="InterPro" id="IPR010496">
    <property type="entry name" value="AL/BT2_dom"/>
</dbReference>
<dbReference type="InterPro" id="IPR045032">
    <property type="entry name" value="PEL"/>
</dbReference>
<dbReference type="InterPro" id="IPR006626">
    <property type="entry name" value="PbH1"/>
</dbReference>
<keyword evidence="2" id="KW-0119">Carbohydrate metabolism</keyword>
<gene>
    <name evidence="6" type="ORF">V1634_12170</name>
</gene>
<evidence type="ECO:0000313" key="7">
    <source>
        <dbReference type="Proteomes" id="UP001339911"/>
    </source>
</evidence>
<feature type="domain" description="Pectate lyase" evidence="5">
    <location>
        <begin position="589"/>
        <end position="808"/>
    </location>
</feature>
<keyword evidence="6" id="KW-0378">Hydrolase</keyword>
<dbReference type="Gene3D" id="2.160.20.10">
    <property type="entry name" value="Single-stranded right-handed beta-helix, Pectin lyase-like"/>
    <property type="match status" value="2"/>
</dbReference>
<feature type="chain" id="PRO_5047063227" evidence="4">
    <location>
        <begin position="39"/>
        <end position="870"/>
    </location>
</feature>
<keyword evidence="1 2" id="KW-0456">Lyase</keyword>
<evidence type="ECO:0000256" key="2">
    <source>
        <dbReference type="RuleBase" id="RU361173"/>
    </source>
</evidence>
<dbReference type="Gene3D" id="2.60.120.560">
    <property type="entry name" value="Exo-inulinase, domain 1"/>
    <property type="match status" value="1"/>
</dbReference>
<dbReference type="Pfam" id="PF06439">
    <property type="entry name" value="3keto-disac_hyd"/>
    <property type="match status" value="1"/>
</dbReference>
<feature type="signal peptide" evidence="4">
    <location>
        <begin position="1"/>
        <end position="38"/>
    </location>
</feature>
<name>A0ABU7SCA8_9ACTN</name>
<feature type="region of interest" description="Disordered" evidence="3">
    <location>
        <begin position="209"/>
        <end position="259"/>
    </location>
</feature>
<feature type="compositionally biased region" description="Pro residues" evidence="3">
    <location>
        <begin position="216"/>
        <end position="232"/>
    </location>
</feature>
<comment type="caution">
    <text evidence="6">The sequence shown here is derived from an EMBL/GenBank/DDBJ whole genome shotgun (WGS) entry which is preliminary data.</text>
</comment>
<dbReference type="SUPFAM" id="SSF49899">
    <property type="entry name" value="Concanavalin A-like lectins/glucanases"/>
    <property type="match status" value="1"/>
</dbReference>
<dbReference type="SUPFAM" id="SSF51126">
    <property type="entry name" value="Pectin lyase-like"/>
    <property type="match status" value="2"/>
</dbReference>
<dbReference type="InterPro" id="IPR011050">
    <property type="entry name" value="Pectin_lyase_fold/virulence"/>
</dbReference>
<sequence length="870" mass="90899">MSTTETRRRHRRRGLLVATGSAFVAVALAIGMGATAQAATLFSDDFEDGNSTGWTTSGGSWSVATDGSRVYQQSGTSSDARALAGTESWANYTVQTRVKPTAFNGSNRFVALLARVQSNTSYYYLALRSNNTVELKRLSGGSATTLDTASVTVGLNNWHTLRLDVSGSSLRGYVNGTLLTEGTDSSYGTGRIGVATFNATANFDDVLVSDSVSTPTTPPTGGPTTTPPPTGNPGPNVADGWAGVSALGQNGTTGGAGGPTVTVNSAAQFVTEAASAGPKIIQVSGMIDLPGPMHEVSSDKTIVGLGANSGFTGGGLNIGLPIDDDITSPPSNAVHNVILRNLNFRNWDDDAVNVQMFSHHIWIDHNTWTTGADGGVDVKRGSSYVTISYNHADGTDKNMLLGHDDGNAAQDVGYLKVSYHHNFFDNTNQRNPRVRFGDQVHVYNNYYLNTGNYGVASTENAGVIVEGNYFENVDDPYHLGEGDSGDGRLVARNNCLINSGSGQTGGSVSNPPYPYTVQTACDMKAVVSAQAGVGRVGLPGGPTTNPTTPAPTTPAPTTPAATTPPPTSGPPQTGLVGWAAQAGGTTGGAGGSTVTVSSFADFRTQAQSSGARTILVNGMLSGSGTVEITANKTIRGVGANSGISGTTLNIEDMQPANVIIQNMNIRGVTGGDAIQIENATHIWIDHNTMSSTIEDDPDFYDGMLDITHAGDYITVSWNVVRNHWKTSLVGHSDGNSGEDVGHLRVTYHHNWFDRTFERSPRVRFGETVHVFNNYYSNVNNNADSYAIASTMNAGVLVEANVFENVQQACWSASGYADSDPGRLVARNNSLTNSGPCEVNGSVAAVPYGYTADNVGTVKASVTAGAGAGRL</sequence>
<organism evidence="6 7">
    <name type="scientific">Plantactinospora veratri</name>
    <dbReference type="NCBI Taxonomy" id="1436122"/>
    <lineage>
        <taxon>Bacteria</taxon>
        <taxon>Bacillati</taxon>
        <taxon>Actinomycetota</taxon>
        <taxon>Actinomycetes</taxon>
        <taxon>Micromonosporales</taxon>
        <taxon>Micromonosporaceae</taxon>
        <taxon>Plantactinospora</taxon>
    </lineage>
</organism>
<dbReference type="Proteomes" id="UP001339911">
    <property type="component" value="Unassembled WGS sequence"/>
</dbReference>
<reference evidence="6 7" key="1">
    <citation type="submission" date="2024-01" db="EMBL/GenBank/DDBJ databases">
        <title>Genome insights into Plantactinospora veratri sp. nov.</title>
        <authorList>
            <person name="Wang L."/>
        </authorList>
    </citation>
    <scope>NUCLEOTIDE SEQUENCE [LARGE SCALE GENOMIC DNA]</scope>
    <source>
        <strain evidence="6 7">NEAU-FHS4</strain>
    </source>
</reference>